<dbReference type="SMART" id="SM00388">
    <property type="entry name" value="HisKA"/>
    <property type="match status" value="1"/>
</dbReference>
<dbReference type="SUPFAM" id="SSF55785">
    <property type="entry name" value="PYP-like sensor domain (PAS domain)"/>
    <property type="match status" value="2"/>
</dbReference>
<evidence type="ECO:0000256" key="3">
    <source>
        <dbReference type="ARBA" id="ARBA00022553"/>
    </source>
</evidence>
<reference evidence="11" key="1">
    <citation type="submission" date="2017-01" db="EMBL/GenBank/DDBJ databases">
        <authorList>
            <person name="Varghese N."/>
            <person name="Submissions S."/>
        </authorList>
    </citation>
    <scope>NUCLEOTIDE SEQUENCE [LARGE SCALE GENOMIC DNA]</scope>
    <source>
        <strain evidence="11">MNA4</strain>
    </source>
</reference>
<dbReference type="PANTHER" id="PTHR43065:SF10">
    <property type="entry name" value="PEROXIDE STRESS-ACTIVATED HISTIDINE KINASE MAK3"/>
    <property type="match status" value="1"/>
</dbReference>
<sequence>MPFKSMMETFEFLFEDTDDAIMMVKQDSLCLRANSAAKSLFGISPGERMDMLLPLSEHQLWMQFLNSIKPGKKVTSLFNLRLVEGGAVTGLEATGSFFRQNSSVIVRFRPANRSRSGQTDFNPHHYSGIFRHALNCFVLFDRAGIIRDANNRTGFFFERPPESIIGLKVLELRSLFHDADNDYERMSEMMKLEGKAETKCTYLAEDGSERHYHIYTIFDEDSDLYVMTIRDDTEKVELKYQMERRENLSALGQLAASIAHEMKNGMTSIRGFTELIKISADETTMSYIDVIDSEMGRMEALMREFLLLSKPTSKEQLPFPLFRTICEVATIMGPQCMQRGMTIFKENHTDKEVTVVGNPQRMKQSLINLVKNAVEASERGTRLMLSIENYDDGHVLLAVTDEGKGMTELQLKQVFMPFFTTKREGTGLGLPFALETAELMGGHLFAKSVPNKGTRIEMLLPVASAEVEGIPAKVGKVI</sequence>
<evidence type="ECO:0000256" key="4">
    <source>
        <dbReference type="ARBA" id="ARBA00022679"/>
    </source>
</evidence>
<keyword evidence="6" id="KW-0418">Kinase</keyword>
<dbReference type="InterPro" id="IPR036890">
    <property type="entry name" value="HATPase_C_sf"/>
</dbReference>
<evidence type="ECO:0000256" key="2">
    <source>
        <dbReference type="ARBA" id="ARBA00012438"/>
    </source>
</evidence>
<dbReference type="Gene3D" id="1.10.287.130">
    <property type="match status" value="1"/>
</dbReference>
<evidence type="ECO:0000256" key="1">
    <source>
        <dbReference type="ARBA" id="ARBA00000085"/>
    </source>
</evidence>
<keyword evidence="7" id="KW-0067">ATP-binding</keyword>
<dbReference type="Proteomes" id="UP000187550">
    <property type="component" value="Unassembled WGS sequence"/>
</dbReference>
<keyword evidence="5" id="KW-0547">Nucleotide-binding</keyword>
<dbReference type="SUPFAM" id="SSF55874">
    <property type="entry name" value="ATPase domain of HSP90 chaperone/DNA topoisomerase II/histidine kinase"/>
    <property type="match status" value="1"/>
</dbReference>
<dbReference type="InterPro" id="IPR003661">
    <property type="entry name" value="HisK_dim/P_dom"/>
</dbReference>
<name>A0A1U7PLE8_9BACI</name>
<dbReference type="CDD" id="cd00082">
    <property type="entry name" value="HisKA"/>
    <property type="match status" value="1"/>
</dbReference>
<protein>
    <recommendedName>
        <fullName evidence="2">histidine kinase</fullName>
        <ecNumber evidence="2">2.7.13.3</ecNumber>
    </recommendedName>
</protein>
<dbReference type="SUPFAM" id="SSF47384">
    <property type="entry name" value="Homodimeric domain of signal transducing histidine kinase"/>
    <property type="match status" value="1"/>
</dbReference>
<gene>
    <name evidence="10" type="ORF">SAMN05428946_0370</name>
</gene>
<dbReference type="GO" id="GO:0005524">
    <property type="term" value="F:ATP binding"/>
    <property type="evidence" value="ECO:0007669"/>
    <property type="project" value="UniProtKB-KW"/>
</dbReference>
<evidence type="ECO:0000259" key="9">
    <source>
        <dbReference type="PROSITE" id="PS50109"/>
    </source>
</evidence>
<evidence type="ECO:0000313" key="10">
    <source>
        <dbReference type="EMBL" id="SIT68471.1"/>
    </source>
</evidence>
<proteinExistence type="predicted"/>
<evidence type="ECO:0000256" key="7">
    <source>
        <dbReference type="ARBA" id="ARBA00022840"/>
    </source>
</evidence>
<evidence type="ECO:0000256" key="6">
    <source>
        <dbReference type="ARBA" id="ARBA00022777"/>
    </source>
</evidence>
<dbReference type="InterPro" id="IPR035965">
    <property type="entry name" value="PAS-like_dom_sf"/>
</dbReference>
<dbReference type="Pfam" id="PF02518">
    <property type="entry name" value="HATPase_c"/>
    <property type="match status" value="1"/>
</dbReference>
<evidence type="ECO:0000256" key="8">
    <source>
        <dbReference type="ARBA" id="ARBA00023012"/>
    </source>
</evidence>
<dbReference type="Gene3D" id="3.30.450.20">
    <property type="entry name" value="PAS domain"/>
    <property type="match status" value="1"/>
</dbReference>
<dbReference type="PANTHER" id="PTHR43065">
    <property type="entry name" value="SENSOR HISTIDINE KINASE"/>
    <property type="match status" value="1"/>
</dbReference>
<dbReference type="InterPro" id="IPR004358">
    <property type="entry name" value="Sig_transdc_His_kin-like_C"/>
</dbReference>
<keyword evidence="11" id="KW-1185">Reference proteome</keyword>
<dbReference type="PROSITE" id="PS50109">
    <property type="entry name" value="HIS_KIN"/>
    <property type="match status" value="1"/>
</dbReference>
<evidence type="ECO:0000313" key="11">
    <source>
        <dbReference type="Proteomes" id="UP000187550"/>
    </source>
</evidence>
<comment type="catalytic activity">
    <reaction evidence="1">
        <text>ATP + protein L-histidine = ADP + protein N-phospho-L-histidine.</text>
        <dbReference type="EC" id="2.7.13.3"/>
    </reaction>
</comment>
<dbReference type="SMART" id="SM00091">
    <property type="entry name" value="PAS"/>
    <property type="match status" value="2"/>
</dbReference>
<accession>A0A1U7PLE8</accession>
<dbReference type="InterPro" id="IPR003594">
    <property type="entry name" value="HATPase_dom"/>
</dbReference>
<dbReference type="EMBL" id="FTPL01000001">
    <property type="protein sequence ID" value="SIT68471.1"/>
    <property type="molecule type" value="Genomic_DNA"/>
</dbReference>
<dbReference type="PRINTS" id="PR00344">
    <property type="entry name" value="BCTRLSENSOR"/>
</dbReference>
<dbReference type="GO" id="GO:0000155">
    <property type="term" value="F:phosphorelay sensor kinase activity"/>
    <property type="evidence" value="ECO:0007669"/>
    <property type="project" value="InterPro"/>
</dbReference>
<keyword evidence="8" id="KW-0902">Two-component regulatory system</keyword>
<dbReference type="Gene3D" id="3.30.565.10">
    <property type="entry name" value="Histidine kinase-like ATPase, C-terminal domain"/>
    <property type="match status" value="1"/>
</dbReference>
<keyword evidence="3" id="KW-0597">Phosphoprotein</keyword>
<dbReference type="SMART" id="SM00387">
    <property type="entry name" value="HATPase_c"/>
    <property type="match status" value="1"/>
</dbReference>
<evidence type="ECO:0000256" key="5">
    <source>
        <dbReference type="ARBA" id="ARBA00022741"/>
    </source>
</evidence>
<dbReference type="InterPro" id="IPR036097">
    <property type="entry name" value="HisK_dim/P_sf"/>
</dbReference>
<dbReference type="STRING" id="550447.SAMN05428946_0370"/>
<keyword evidence="4" id="KW-0808">Transferase</keyword>
<dbReference type="AlphaFoldDB" id="A0A1U7PLE8"/>
<dbReference type="InterPro" id="IPR000014">
    <property type="entry name" value="PAS"/>
</dbReference>
<feature type="domain" description="Histidine kinase" evidence="9">
    <location>
        <begin position="257"/>
        <end position="464"/>
    </location>
</feature>
<dbReference type="Pfam" id="PF00512">
    <property type="entry name" value="HisKA"/>
    <property type="match status" value="1"/>
</dbReference>
<dbReference type="InterPro" id="IPR005467">
    <property type="entry name" value="His_kinase_dom"/>
</dbReference>
<dbReference type="EC" id="2.7.13.3" evidence="2"/>
<organism evidence="10 11">
    <name type="scientific">Edaphobacillus lindanitolerans</name>
    <dbReference type="NCBI Taxonomy" id="550447"/>
    <lineage>
        <taxon>Bacteria</taxon>
        <taxon>Bacillati</taxon>
        <taxon>Bacillota</taxon>
        <taxon>Bacilli</taxon>
        <taxon>Bacillales</taxon>
        <taxon>Bacillaceae</taxon>
        <taxon>Edaphobacillus</taxon>
    </lineage>
</organism>